<keyword evidence="2" id="KW-0812">Transmembrane</keyword>
<dbReference type="NCBIfam" id="TIGR02098">
    <property type="entry name" value="MJ0042_CXXC"/>
    <property type="match status" value="1"/>
</dbReference>
<proteinExistence type="predicted"/>
<name>A0A560BQC0_AZOBR</name>
<evidence type="ECO:0000313" key="4">
    <source>
        <dbReference type="EMBL" id="TWA74813.1"/>
    </source>
</evidence>
<keyword evidence="2" id="KW-1133">Transmembrane helix</keyword>
<dbReference type="InterPro" id="IPR011723">
    <property type="entry name" value="Znf/thioredoxin_put"/>
</dbReference>
<gene>
    <name evidence="4" type="ORF">FBZ82_101832</name>
</gene>
<evidence type="ECO:0000256" key="1">
    <source>
        <dbReference type="SAM" id="MobiDB-lite"/>
    </source>
</evidence>
<feature type="compositionally biased region" description="Low complexity" evidence="1">
    <location>
        <begin position="64"/>
        <end position="73"/>
    </location>
</feature>
<feature type="domain" description="Zinc finger/thioredoxin putative" evidence="3">
    <location>
        <begin position="1"/>
        <end position="35"/>
    </location>
</feature>
<keyword evidence="2" id="KW-0472">Membrane</keyword>
<evidence type="ECO:0000259" key="3">
    <source>
        <dbReference type="Pfam" id="PF13717"/>
    </source>
</evidence>
<dbReference type="RefSeq" id="WP_145672761.1">
    <property type="nucleotide sequence ID" value="NZ_VITF01000001.1"/>
</dbReference>
<organism evidence="4 5">
    <name type="scientific">Azospirillum brasilense</name>
    <dbReference type="NCBI Taxonomy" id="192"/>
    <lineage>
        <taxon>Bacteria</taxon>
        <taxon>Pseudomonadati</taxon>
        <taxon>Pseudomonadota</taxon>
        <taxon>Alphaproteobacteria</taxon>
        <taxon>Rhodospirillales</taxon>
        <taxon>Azospirillaceae</taxon>
        <taxon>Azospirillum</taxon>
    </lineage>
</organism>
<sequence length="229" mass="24141">MIITCPACDTRYTLADSAVGPQGRKVRCAQCGHMWWQSPQDEAAFPSDAVTEFHPAPLPSSGTGSSKAPASRKAAPDKPPADAGARRRALVGWGSFVAVLLAIGAAGYLGRATVVRLWPPAALFYETVGLPVEPPGAGLQLQNVRSEQKAEEGKAALLVEGQILNVSETARAVPALRVTALGADRQPLRNWTVEPVPPQILPGEIATFRDVQADAAGVQEVMITFDGAR</sequence>
<feature type="region of interest" description="Disordered" evidence="1">
    <location>
        <begin position="51"/>
        <end position="83"/>
    </location>
</feature>
<feature type="transmembrane region" description="Helical" evidence="2">
    <location>
        <begin position="90"/>
        <end position="110"/>
    </location>
</feature>
<dbReference type="Proteomes" id="UP000316083">
    <property type="component" value="Unassembled WGS sequence"/>
</dbReference>
<protein>
    <submittedName>
        <fullName evidence="4">Putative Zn finger-like uncharacterized protein</fullName>
    </submittedName>
</protein>
<dbReference type="AlphaFoldDB" id="A0A560BQC0"/>
<evidence type="ECO:0000256" key="2">
    <source>
        <dbReference type="SAM" id="Phobius"/>
    </source>
</evidence>
<evidence type="ECO:0000313" key="5">
    <source>
        <dbReference type="Proteomes" id="UP000316083"/>
    </source>
</evidence>
<reference evidence="4 5" key="1">
    <citation type="submission" date="2019-06" db="EMBL/GenBank/DDBJ databases">
        <title>Genomic Encyclopedia of Type Strains, Phase IV (KMG-V): Genome sequencing to study the core and pangenomes of soil and plant-associated prokaryotes.</title>
        <authorList>
            <person name="Whitman W."/>
        </authorList>
    </citation>
    <scope>NUCLEOTIDE SEQUENCE [LARGE SCALE GENOMIC DNA]</scope>
    <source>
        <strain evidence="4 5">BR 11796</strain>
    </source>
</reference>
<accession>A0A560BQC0</accession>
<dbReference type="Pfam" id="PF13717">
    <property type="entry name" value="Zn_ribbon_4"/>
    <property type="match status" value="1"/>
</dbReference>
<dbReference type="EMBL" id="VITF01000001">
    <property type="protein sequence ID" value="TWA74813.1"/>
    <property type="molecule type" value="Genomic_DNA"/>
</dbReference>
<comment type="caution">
    <text evidence="4">The sequence shown here is derived from an EMBL/GenBank/DDBJ whole genome shotgun (WGS) entry which is preliminary data.</text>
</comment>